<protein>
    <submittedName>
        <fullName evidence="5">Uncharacterized protein</fullName>
    </submittedName>
</protein>
<dbReference type="InterPro" id="IPR036322">
    <property type="entry name" value="WD40_repeat_dom_sf"/>
</dbReference>
<dbReference type="GO" id="GO:0005730">
    <property type="term" value="C:nucleolus"/>
    <property type="evidence" value="ECO:0007669"/>
    <property type="project" value="TreeGrafter"/>
</dbReference>
<organism evidence="5 6">
    <name type="scientific">Owenia fusiformis</name>
    <name type="common">Polychaete worm</name>
    <dbReference type="NCBI Taxonomy" id="6347"/>
    <lineage>
        <taxon>Eukaryota</taxon>
        <taxon>Metazoa</taxon>
        <taxon>Spiralia</taxon>
        <taxon>Lophotrochozoa</taxon>
        <taxon>Annelida</taxon>
        <taxon>Polychaeta</taxon>
        <taxon>Sedentaria</taxon>
        <taxon>Canalipalpata</taxon>
        <taxon>Sabellida</taxon>
        <taxon>Oweniida</taxon>
        <taxon>Oweniidae</taxon>
        <taxon>Owenia</taxon>
    </lineage>
</organism>
<evidence type="ECO:0000256" key="4">
    <source>
        <dbReference type="SAM" id="MobiDB-lite"/>
    </source>
</evidence>
<dbReference type="Pfam" id="PF00400">
    <property type="entry name" value="WD40"/>
    <property type="match status" value="2"/>
</dbReference>
<dbReference type="SMART" id="SM00320">
    <property type="entry name" value="WD40"/>
    <property type="match status" value="4"/>
</dbReference>
<dbReference type="PANTHER" id="PTHR44267">
    <property type="entry name" value="WD REPEAT-CONTAINING PROTEIN 43"/>
    <property type="match status" value="1"/>
</dbReference>
<reference evidence="5" key="1">
    <citation type="submission" date="2022-03" db="EMBL/GenBank/DDBJ databases">
        <authorList>
            <person name="Martin C."/>
        </authorList>
    </citation>
    <scope>NUCLEOTIDE SEQUENCE</scope>
</reference>
<dbReference type="Proteomes" id="UP000749559">
    <property type="component" value="Unassembled WGS sequence"/>
</dbReference>
<evidence type="ECO:0000313" key="5">
    <source>
        <dbReference type="EMBL" id="CAH1793044.1"/>
    </source>
</evidence>
<proteinExistence type="inferred from homology"/>
<feature type="region of interest" description="Disordered" evidence="4">
    <location>
        <begin position="379"/>
        <end position="429"/>
    </location>
</feature>
<dbReference type="EMBL" id="CAIIXF020000008">
    <property type="protein sequence ID" value="CAH1793044.1"/>
    <property type="molecule type" value="Genomic_DNA"/>
</dbReference>
<dbReference type="SUPFAM" id="SSF50978">
    <property type="entry name" value="WD40 repeat-like"/>
    <property type="match status" value="1"/>
</dbReference>
<dbReference type="AlphaFoldDB" id="A0A8J1UP53"/>
<feature type="compositionally biased region" description="Basic and acidic residues" evidence="4">
    <location>
        <begin position="630"/>
        <end position="644"/>
    </location>
</feature>
<dbReference type="PROSITE" id="PS50294">
    <property type="entry name" value="WD_REPEATS_REGION"/>
    <property type="match status" value="2"/>
</dbReference>
<dbReference type="InterPro" id="IPR001680">
    <property type="entry name" value="WD40_rpt"/>
</dbReference>
<dbReference type="OrthoDB" id="30195at2759"/>
<keyword evidence="6" id="KW-1185">Reference proteome</keyword>
<evidence type="ECO:0000256" key="2">
    <source>
        <dbReference type="ARBA" id="ARBA00023242"/>
    </source>
</evidence>
<accession>A0A8J1UP53</accession>
<dbReference type="InterPro" id="IPR007148">
    <property type="entry name" value="SSU_processome_Utp12"/>
</dbReference>
<feature type="region of interest" description="Disordered" evidence="4">
    <location>
        <begin position="602"/>
        <end position="667"/>
    </location>
</feature>
<comment type="caution">
    <text evidence="5">The sequence shown here is derived from an EMBL/GenBank/DDBJ whole genome shotgun (WGS) entry which is preliminary data.</text>
</comment>
<gene>
    <name evidence="5" type="ORF">OFUS_LOCUS17946</name>
</gene>
<dbReference type="Pfam" id="PF04003">
    <property type="entry name" value="Utp12"/>
    <property type="match status" value="1"/>
</dbReference>
<evidence type="ECO:0000256" key="1">
    <source>
        <dbReference type="ARBA" id="ARBA00004123"/>
    </source>
</evidence>
<evidence type="ECO:0000313" key="6">
    <source>
        <dbReference type="Proteomes" id="UP000749559"/>
    </source>
</evidence>
<dbReference type="GO" id="GO:0000462">
    <property type="term" value="P:maturation of SSU-rRNA from tricistronic rRNA transcript (SSU-rRNA, 5.8S rRNA, LSU-rRNA)"/>
    <property type="evidence" value="ECO:0007669"/>
    <property type="project" value="TreeGrafter"/>
</dbReference>
<evidence type="ECO:0000256" key="3">
    <source>
        <dbReference type="ARBA" id="ARBA00038335"/>
    </source>
</evidence>
<dbReference type="PROSITE" id="PS50082">
    <property type="entry name" value="WD_REPEATS_2"/>
    <property type="match status" value="2"/>
</dbReference>
<comment type="similarity">
    <text evidence="3">Belongs to the UTP5 family.</text>
</comment>
<name>A0A8J1UP53_OWEFU</name>
<feature type="compositionally biased region" description="Polar residues" evidence="4">
    <location>
        <begin position="657"/>
        <end position="667"/>
    </location>
</feature>
<comment type="subcellular location">
    <subcellularLocation>
        <location evidence="1">Nucleus</location>
    </subcellularLocation>
</comment>
<dbReference type="InterPro" id="IPR052414">
    <property type="entry name" value="U3_snoRNA-assoc_WDR"/>
</dbReference>
<sequence>MATVVPSFSPNGEYFAYASPDGTLKLWDTETGTLKQEFTPSSHLSATCSCLKWGSIRSRKKPKKKRKSLPGAVEKTGTEVLDLLALGTSSGTILLYSVVHGDLHTQLEGGHSDTVTDMCWHPEKNILYSCSKDQHIVEWDLIEGKIKKKWQGDKRDIHSICLCPGQRCLLTAGHNIKLWDLETYELLKTYTGHATDVTSLVCASSPTSQPVSEDEDPIDSVENMYFLSASTDDRIINAWQIRKKPRNRHKNESAVMTFRLPTEPVTMDIAAVTSRDQPLLLGAIVNNGQFVIYEQVLNGVMKKPVKHKTMFQIATQKTKSSSSKAIPILSVQFTNDKQNNILIAHGNFVKPTIEKIPFNTKDEDVCTCLIREDPSLSQVSSEESVNKVKQPGISEDMTTLAPGNLLPREPTQMEAGKRKKRKKSDPKELTIEDRIQALGLAQSGDKPSGSDPPTASTLVHLLIQGLQSKDKKILNTVLQNRNDVIVRNTVKRLPLPAIIPLVNELTRRLHGHATSGHTVLKWLKTVLVSHTSYLMSFPDVVETFSSMYQMMDARVSMFSNISKLQGKLDLMLSQVTSQGGSGEEESGTPTSHQPLLLYQEESSDEEDAMLEDIVVSHSESEDNWEELSDDDRNAMDVENDQGKESEDDSDNEDIVENGNSSSESDME</sequence>
<feature type="compositionally biased region" description="Acidic residues" evidence="4">
    <location>
        <begin position="645"/>
        <end position="655"/>
    </location>
</feature>
<dbReference type="Gene3D" id="2.130.10.10">
    <property type="entry name" value="YVTN repeat-like/Quinoprotein amine dehydrogenase"/>
    <property type="match status" value="2"/>
</dbReference>
<dbReference type="PANTHER" id="PTHR44267:SF1">
    <property type="entry name" value="WD REPEAT-CONTAINING PROTEIN 43"/>
    <property type="match status" value="1"/>
</dbReference>
<dbReference type="InterPro" id="IPR015943">
    <property type="entry name" value="WD40/YVTN_repeat-like_dom_sf"/>
</dbReference>
<keyword evidence="2" id="KW-0539">Nucleus</keyword>